<organism evidence="1 2">
    <name type="scientific">Adineta ricciae</name>
    <name type="common">Rotifer</name>
    <dbReference type="NCBI Taxonomy" id="249248"/>
    <lineage>
        <taxon>Eukaryota</taxon>
        <taxon>Metazoa</taxon>
        <taxon>Spiralia</taxon>
        <taxon>Gnathifera</taxon>
        <taxon>Rotifera</taxon>
        <taxon>Eurotatoria</taxon>
        <taxon>Bdelloidea</taxon>
        <taxon>Adinetida</taxon>
        <taxon>Adinetidae</taxon>
        <taxon>Adineta</taxon>
    </lineage>
</organism>
<reference evidence="1" key="1">
    <citation type="submission" date="2021-02" db="EMBL/GenBank/DDBJ databases">
        <authorList>
            <person name="Nowell W R."/>
        </authorList>
    </citation>
    <scope>NUCLEOTIDE SEQUENCE</scope>
</reference>
<evidence type="ECO:0000313" key="2">
    <source>
        <dbReference type="Proteomes" id="UP000663852"/>
    </source>
</evidence>
<protein>
    <submittedName>
        <fullName evidence="1">Uncharacterized protein</fullName>
    </submittedName>
</protein>
<evidence type="ECO:0000313" key="1">
    <source>
        <dbReference type="EMBL" id="CAF1190153.1"/>
    </source>
</evidence>
<dbReference type="AlphaFoldDB" id="A0A814VMR4"/>
<comment type="caution">
    <text evidence="1">The sequence shown here is derived from an EMBL/GenBank/DDBJ whole genome shotgun (WGS) entry which is preliminary data.</text>
</comment>
<name>A0A814VMR4_ADIRI</name>
<dbReference type="EMBL" id="CAJNOJ010000142">
    <property type="protein sequence ID" value="CAF1190153.1"/>
    <property type="molecule type" value="Genomic_DNA"/>
</dbReference>
<accession>A0A814VMR4</accession>
<proteinExistence type="predicted"/>
<dbReference type="Proteomes" id="UP000663852">
    <property type="component" value="Unassembled WGS sequence"/>
</dbReference>
<gene>
    <name evidence="1" type="ORF">EDS130_LOCUS24756</name>
</gene>
<sequence>MGYCTPKWGTDGRPALGWDGRPYPKIMESLISYVFDCGQIATQLRRNDHITTYFYFNSFTPTITTIIGDETT</sequence>